<feature type="region of interest" description="Disordered" evidence="3">
    <location>
        <begin position="406"/>
        <end position="440"/>
    </location>
</feature>
<dbReference type="EMBL" id="GL883090">
    <property type="protein sequence ID" value="EGG13195.1"/>
    <property type="molecule type" value="Genomic_DNA"/>
</dbReference>
<dbReference type="AlphaFoldDB" id="F4R3C0"/>
<reference evidence="6" key="1">
    <citation type="journal article" date="2011" name="Proc. Natl. Acad. Sci. U.S.A.">
        <title>Obligate biotrophy features unraveled by the genomic analysis of rust fungi.</title>
        <authorList>
            <person name="Duplessis S."/>
            <person name="Cuomo C.A."/>
            <person name="Lin Y.-C."/>
            <person name="Aerts A."/>
            <person name="Tisserant E."/>
            <person name="Veneault-Fourrey C."/>
            <person name="Joly D.L."/>
            <person name="Hacquard S."/>
            <person name="Amselem J."/>
            <person name="Cantarel B.L."/>
            <person name="Chiu R."/>
            <person name="Coutinho P.M."/>
            <person name="Feau N."/>
            <person name="Field M."/>
            <person name="Frey P."/>
            <person name="Gelhaye E."/>
            <person name="Goldberg J."/>
            <person name="Grabherr M.G."/>
            <person name="Kodira C.D."/>
            <person name="Kohler A."/>
            <person name="Kuees U."/>
            <person name="Lindquist E.A."/>
            <person name="Lucas S.M."/>
            <person name="Mago R."/>
            <person name="Mauceli E."/>
            <person name="Morin E."/>
            <person name="Murat C."/>
            <person name="Pangilinan J.L."/>
            <person name="Park R."/>
            <person name="Pearson M."/>
            <person name="Quesneville H."/>
            <person name="Rouhier N."/>
            <person name="Sakthikumar S."/>
            <person name="Salamov A.A."/>
            <person name="Schmutz J."/>
            <person name="Selles B."/>
            <person name="Shapiro H."/>
            <person name="Tanguay P."/>
            <person name="Tuskan G.A."/>
            <person name="Henrissat B."/>
            <person name="Van de Peer Y."/>
            <person name="Rouze P."/>
            <person name="Ellis J.G."/>
            <person name="Dodds P.N."/>
            <person name="Schein J.E."/>
            <person name="Zhong S."/>
            <person name="Hamelin R.C."/>
            <person name="Grigoriev I.V."/>
            <person name="Szabo L.J."/>
            <person name="Martin F."/>
        </authorList>
    </citation>
    <scope>NUCLEOTIDE SEQUENCE [LARGE SCALE GENOMIC DNA]</scope>
    <source>
        <strain evidence="6">98AG31 / pathotype 3-4-7</strain>
    </source>
</reference>
<dbReference type="OrthoDB" id="442087at2759"/>
<evidence type="ECO:0000259" key="4">
    <source>
        <dbReference type="PROSITE" id="PS50076"/>
    </source>
</evidence>
<evidence type="ECO:0000313" key="5">
    <source>
        <dbReference type="EMBL" id="EGG13195.1"/>
    </source>
</evidence>
<name>F4R3C0_MELLP</name>
<dbReference type="STRING" id="747676.F4R3C0"/>
<dbReference type="InterPro" id="IPR001623">
    <property type="entry name" value="DnaJ_domain"/>
</dbReference>
<dbReference type="PANTHER" id="PTHR45188">
    <property type="entry name" value="DNAJ PROTEIN P58IPK HOMOLOG"/>
    <property type="match status" value="1"/>
</dbReference>
<dbReference type="KEGG" id="mlr:MELLADRAFT_101014"/>
<organism evidence="6">
    <name type="scientific">Melampsora larici-populina (strain 98AG31 / pathotype 3-4-7)</name>
    <name type="common">Poplar leaf rust fungus</name>
    <dbReference type="NCBI Taxonomy" id="747676"/>
    <lineage>
        <taxon>Eukaryota</taxon>
        <taxon>Fungi</taxon>
        <taxon>Dikarya</taxon>
        <taxon>Basidiomycota</taxon>
        <taxon>Pucciniomycotina</taxon>
        <taxon>Pucciniomycetes</taxon>
        <taxon>Pucciniales</taxon>
        <taxon>Melampsoraceae</taxon>
        <taxon>Melampsora</taxon>
    </lineage>
</organism>
<dbReference type="PROSITE" id="PS50076">
    <property type="entry name" value="DNAJ_2"/>
    <property type="match status" value="1"/>
</dbReference>
<evidence type="ECO:0000256" key="1">
    <source>
        <dbReference type="ARBA" id="ARBA00022737"/>
    </source>
</evidence>
<dbReference type="Proteomes" id="UP000001072">
    <property type="component" value="Unassembled WGS sequence"/>
</dbReference>
<feature type="compositionally biased region" description="Low complexity" evidence="3">
    <location>
        <begin position="20"/>
        <end position="37"/>
    </location>
</feature>
<dbReference type="HOGENOM" id="CLU_515874_0_0_1"/>
<dbReference type="PRINTS" id="PR00625">
    <property type="entry name" value="JDOMAIN"/>
</dbReference>
<dbReference type="SMART" id="SM00271">
    <property type="entry name" value="DnaJ"/>
    <property type="match status" value="1"/>
</dbReference>
<sequence>MDFPHLPGQYPMDPPEIECTTSLDPDTSSSSTRSSDTTDAAWIGQVHQMTWDILISTLDYEQAINLLHTARARITSREEAKNHQELIDVAANIRTAVTKFEVAYNQGHWVQAILILDRLCCYLTTMVNPLDYKSFELPFEWLIKRGEAEVLCNRRGAARLTLERMRSLADSVWSVQACVWLSGLIDYANGDIEAAYEKFEDITHSQPLSGAVKHTYERVKNVKNRLELIFGQVAVDDPHKIDDILFAIENFLTYTSGEKAETVYRVNVRLVLADFYTRAMAKLKIYNDNQSAQHLTSREPAYYRLKAMGALNHILAIDLDFDFEHRHLFDHERRRHLIRALALRITICVSHTNVHRYLELAFSDYQQLLVLLKEGWGDGEVSIHPERVYAEYLQLCLANQHFSKPDPNPSCSAPLEEEQCSDTPGEGQSSDTPEDSAEQLEDSVDSLGYYKILGVDKSASNDEIRRAYLKSSRRMHPDRQGGDTALFQHMRMPGTSTIPAMNFKALVFSVILEMSCYPYCISKKFIFN</sequence>
<dbReference type="Gene3D" id="1.25.40.10">
    <property type="entry name" value="Tetratricopeptide repeat domain"/>
    <property type="match status" value="1"/>
</dbReference>
<dbReference type="Gene3D" id="1.10.287.110">
    <property type="entry name" value="DnaJ domain"/>
    <property type="match status" value="1"/>
</dbReference>
<dbReference type="Pfam" id="PF00226">
    <property type="entry name" value="DnaJ"/>
    <property type="match status" value="1"/>
</dbReference>
<proteinExistence type="predicted"/>
<feature type="domain" description="J" evidence="4">
    <location>
        <begin position="448"/>
        <end position="528"/>
    </location>
</feature>
<evidence type="ECO:0000256" key="3">
    <source>
        <dbReference type="SAM" id="MobiDB-lite"/>
    </source>
</evidence>
<dbReference type="PANTHER" id="PTHR45188:SF2">
    <property type="entry name" value="DNAJ HOMOLOG SUBFAMILY C MEMBER 7"/>
    <property type="match status" value="1"/>
</dbReference>
<dbReference type="SUPFAM" id="SSF46565">
    <property type="entry name" value="Chaperone J-domain"/>
    <property type="match status" value="1"/>
</dbReference>
<dbReference type="InterPro" id="IPR011990">
    <property type="entry name" value="TPR-like_helical_dom_sf"/>
</dbReference>
<protein>
    <recommendedName>
        <fullName evidence="4">J domain-containing protein</fullName>
    </recommendedName>
</protein>
<dbReference type="RefSeq" id="XP_007404133.1">
    <property type="nucleotide sequence ID" value="XM_007404071.1"/>
</dbReference>
<dbReference type="CDD" id="cd06257">
    <property type="entry name" value="DnaJ"/>
    <property type="match status" value="1"/>
</dbReference>
<dbReference type="GeneID" id="18921254"/>
<accession>F4R3C0</accession>
<keyword evidence="6" id="KW-1185">Reference proteome</keyword>
<dbReference type="InParanoid" id="F4R3C0"/>
<evidence type="ECO:0000313" key="6">
    <source>
        <dbReference type="Proteomes" id="UP000001072"/>
    </source>
</evidence>
<keyword evidence="1" id="KW-0677">Repeat</keyword>
<gene>
    <name evidence="5" type="ORF">MELLADRAFT_101014</name>
</gene>
<evidence type="ECO:0000256" key="2">
    <source>
        <dbReference type="ARBA" id="ARBA00022803"/>
    </source>
</evidence>
<dbReference type="InterPro" id="IPR036869">
    <property type="entry name" value="J_dom_sf"/>
</dbReference>
<keyword evidence="2" id="KW-0802">TPR repeat</keyword>
<dbReference type="VEuPathDB" id="FungiDB:MELLADRAFT_101014"/>
<feature type="region of interest" description="Disordered" evidence="3">
    <location>
        <begin position="1"/>
        <end position="37"/>
    </location>
</feature>